<proteinExistence type="predicted"/>
<dbReference type="EMBL" id="JAOB01000006">
    <property type="protein sequence ID" value="EUA76246.1"/>
    <property type="molecule type" value="Genomic_DNA"/>
</dbReference>
<feature type="compositionally biased region" description="Low complexity" evidence="1">
    <location>
        <begin position="180"/>
        <end position="195"/>
    </location>
</feature>
<dbReference type="SUPFAM" id="SSF53474">
    <property type="entry name" value="alpha/beta-Hydrolases"/>
    <property type="match status" value="1"/>
</dbReference>
<comment type="caution">
    <text evidence="2">The sequence shown here is derived from an EMBL/GenBank/DDBJ whole genome shotgun (WGS) entry which is preliminary data.</text>
</comment>
<name>X8E7T4_MYCXE</name>
<reference evidence="2" key="1">
    <citation type="submission" date="2014-01" db="EMBL/GenBank/DDBJ databases">
        <authorList>
            <person name="Brown-Elliot B."/>
            <person name="Wallace R."/>
            <person name="Lenaerts A."/>
            <person name="Ordway D."/>
            <person name="DeGroote M.A."/>
            <person name="Parker T."/>
            <person name="Sizemore C."/>
            <person name="Tallon L.J."/>
            <person name="Sadzewicz L.K."/>
            <person name="Sengamalay N."/>
            <person name="Fraser C.M."/>
            <person name="Hine E."/>
            <person name="Shefchek K.A."/>
            <person name="Das S.P."/>
            <person name="Tettelin H."/>
        </authorList>
    </citation>
    <scope>NUCLEOTIDE SEQUENCE [LARGE SCALE GENOMIC DNA]</scope>
    <source>
        <strain evidence="2">4042</strain>
    </source>
</reference>
<feature type="region of interest" description="Disordered" evidence="1">
    <location>
        <begin position="136"/>
        <end position="160"/>
    </location>
</feature>
<organism evidence="2">
    <name type="scientific">Mycobacterium xenopi 4042</name>
    <dbReference type="NCBI Taxonomy" id="1299334"/>
    <lineage>
        <taxon>Bacteria</taxon>
        <taxon>Bacillati</taxon>
        <taxon>Actinomycetota</taxon>
        <taxon>Actinomycetes</taxon>
        <taxon>Mycobacteriales</taxon>
        <taxon>Mycobacteriaceae</taxon>
        <taxon>Mycobacterium</taxon>
    </lineage>
</organism>
<gene>
    <name evidence="2" type="ORF">I553_7438</name>
</gene>
<dbReference type="InterPro" id="IPR029058">
    <property type="entry name" value="AB_hydrolase_fold"/>
</dbReference>
<evidence type="ECO:0000313" key="2">
    <source>
        <dbReference type="EMBL" id="EUA76246.1"/>
    </source>
</evidence>
<dbReference type="PATRIC" id="fig|1299334.3.peg.462"/>
<dbReference type="GO" id="GO:0016787">
    <property type="term" value="F:hydrolase activity"/>
    <property type="evidence" value="ECO:0007669"/>
    <property type="project" value="UniProtKB-KW"/>
</dbReference>
<protein>
    <submittedName>
        <fullName evidence="2">Putative alpha/beta hydrolase fold protein</fullName>
    </submittedName>
</protein>
<accession>X8E7T4</accession>
<evidence type="ECO:0000256" key="1">
    <source>
        <dbReference type="SAM" id="MobiDB-lite"/>
    </source>
</evidence>
<sequence length="216" mass="22885">MMTTVDGFPVPVSVTGPDKGSVVVVLGAAQRAVAAYDAVCERLHTASLRTIVVGPDPRLTPKSVVGILDALDIQWGVVVGDRAGGDVAWELAATRLDRFTGLVAIDRGHPRVADLTGVIRDAHCPPVEVNTTALVSTPPRGRWRGPVSDTSTPTTASSSCWDGAMRMRQPRNWQPRSCCAPTPSSHPAGAASGPSVGRKYDGRVRCGRHRGEDARY</sequence>
<dbReference type="Gene3D" id="3.40.50.1820">
    <property type="entry name" value="alpha/beta hydrolase"/>
    <property type="match status" value="1"/>
</dbReference>
<dbReference type="AlphaFoldDB" id="X8E7T4"/>
<feature type="compositionally biased region" description="Basic and acidic residues" evidence="1">
    <location>
        <begin position="198"/>
        <end position="216"/>
    </location>
</feature>
<keyword evidence="2" id="KW-0378">Hydrolase</keyword>
<feature type="region of interest" description="Disordered" evidence="1">
    <location>
        <begin position="173"/>
        <end position="216"/>
    </location>
</feature>
<feature type="compositionally biased region" description="Low complexity" evidence="1">
    <location>
        <begin position="148"/>
        <end position="159"/>
    </location>
</feature>